<evidence type="ECO:0000313" key="2">
    <source>
        <dbReference type="EMBL" id="UUC47298.1"/>
    </source>
</evidence>
<dbReference type="RefSeq" id="WP_256552930.1">
    <property type="nucleotide sequence ID" value="NZ_CP101751.1"/>
</dbReference>
<sequence length="206" mass="23902">MKKILFTGMLLIAALNLNAQTEKIQLVSKNYEYKADEQFYDDLFDGITKLKFHFEDPTLLLGKSYQIILQEYTNGKLSRDEVVLNTKKEGLPKIDKEFSFYIYSQQCNGKLKLGFFFKNFINKKMYPTNKIFEDGTFDLRDVTGDTGKIDFETDKNIQIALITPPNENPAIGNLGYCEVSKGNIDVKSWYAKYKIPQFFLIYLKVE</sequence>
<keyword evidence="3" id="KW-1185">Reference proteome</keyword>
<dbReference type="Proteomes" id="UP001059844">
    <property type="component" value="Chromosome"/>
</dbReference>
<feature type="signal peptide" evidence="1">
    <location>
        <begin position="1"/>
        <end position="19"/>
    </location>
</feature>
<organism evidence="2 3">
    <name type="scientific">Flavobacterium cerinum</name>
    <dbReference type="NCBI Taxonomy" id="2502784"/>
    <lineage>
        <taxon>Bacteria</taxon>
        <taxon>Pseudomonadati</taxon>
        <taxon>Bacteroidota</taxon>
        <taxon>Flavobacteriia</taxon>
        <taxon>Flavobacteriales</taxon>
        <taxon>Flavobacteriaceae</taxon>
        <taxon>Flavobacterium</taxon>
    </lineage>
</organism>
<dbReference type="EMBL" id="CP101751">
    <property type="protein sequence ID" value="UUC47298.1"/>
    <property type="molecule type" value="Genomic_DNA"/>
</dbReference>
<accession>A0ABY5IZZ3</accession>
<keyword evidence="1" id="KW-0732">Signal</keyword>
<proteinExistence type="predicted"/>
<evidence type="ECO:0000256" key="1">
    <source>
        <dbReference type="SAM" id="SignalP"/>
    </source>
</evidence>
<evidence type="ECO:0000313" key="3">
    <source>
        <dbReference type="Proteomes" id="UP001059844"/>
    </source>
</evidence>
<gene>
    <name evidence="2" type="ORF">NOX80_08875</name>
</gene>
<name>A0ABY5IZZ3_9FLAO</name>
<feature type="chain" id="PRO_5046211005" evidence="1">
    <location>
        <begin position="20"/>
        <end position="206"/>
    </location>
</feature>
<reference evidence="2" key="1">
    <citation type="submission" date="2022-07" db="EMBL/GenBank/DDBJ databases">
        <title>Isolation, identification, and degradation of a PFOSA degrading strain from sewage treatment plant.</title>
        <authorList>
            <person name="Zhang L."/>
            <person name="Huo Y."/>
        </authorList>
    </citation>
    <scope>NUCLEOTIDE SEQUENCE</scope>
    <source>
        <strain evidence="2">C1</strain>
    </source>
</reference>
<protein>
    <submittedName>
        <fullName evidence="2">Uncharacterized protein</fullName>
    </submittedName>
</protein>